<dbReference type="SMART" id="SM00440">
    <property type="entry name" value="ZnF_C2C2"/>
    <property type="match status" value="1"/>
</dbReference>
<dbReference type="InterPro" id="IPR035441">
    <property type="entry name" value="TFIIS/LEDGF_dom_sf"/>
</dbReference>
<evidence type="ECO:0000256" key="9">
    <source>
        <dbReference type="PROSITE-ProRule" id="PRU00649"/>
    </source>
</evidence>
<dbReference type="InterPro" id="IPR003617">
    <property type="entry name" value="TFIIS/CRSP70_N_sub"/>
</dbReference>
<dbReference type="SUPFAM" id="SSF47676">
    <property type="entry name" value="Conserved domain common to transcription factors TFIIS, elongin A, CRSP70"/>
    <property type="match status" value="1"/>
</dbReference>
<protein>
    <submittedName>
        <fullName evidence="15">Transcription elongation factor S-II</fullName>
    </submittedName>
</protein>
<dbReference type="InterPro" id="IPR001222">
    <property type="entry name" value="Znf_TFIIS"/>
</dbReference>
<dbReference type="GO" id="GO:0005634">
    <property type="term" value="C:nucleus"/>
    <property type="evidence" value="ECO:0007669"/>
    <property type="project" value="UniProtKB-SubCell"/>
</dbReference>
<dbReference type="SMART" id="SM00509">
    <property type="entry name" value="TFS2N"/>
    <property type="match status" value="1"/>
</dbReference>
<dbReference type="Pfam" id="PF08711">
    <property type="entry name" value="Med26"/>
    <property type="match status" value="1"/>
</dbReference>
<evidence type="ECO:0000259" key="12">
    <source>
        <dbReference type="PROSITE" id="PS51319"/>
    </source>
</evidence>
<dbReference type="GO" id="GO:0008270">
    <property type="term" value="F:zinc ion binding"/>
    <property type="evidence" value="ECO:0007669"/>
    <property type="project" value="UniProtKB-KW"/>
</dbReference>
<keyword evidence="14" id="KW-1185">Reference proteome</keyword>
<dbReference type="PROSITE" id="PS51133">
    <property type="entry name" value="ZF_TFIIS_2"/>
    <property type="match status" value="1"/>
</dbReference>
<feature type="domain" description="TFIIS N-terminal" evidence="12">
    <location>
        <begin position="1"/>
        <end position="60"/>
    </location>
</feature>
<evidence type="ECO:0000259" key="13">
    <source>
        <dbReference type="PROSITE" id="PS51321"/>
    </source>
</evidence>
<evidence type="ECO:0000313" key="15">
    <source>
        <dbReference type="WBParaSite" id="ALUE_0000008701-mRNA-1"/>
    </source>
</evidence>
<organism evidence="14 15">
    <name type="scientific">Ascaris lumbricoides</name>
    <name type="common">Giant roundworm</name>
    <dbReference type="NCBI Taxonomy" id="6252"/>
    <lineage>
        <taxon>Eukaryota</taxon>
        <taxon>Metazoa</taxon>
        <taxon>Ecdysozoa</taxon>
        <taxon>Nematoda</taxon>
        <taxon>Chromadorea</taxon>
        <taxon>Rhabditida</taxon>
        <taxon>Spirurina</taxon>
        <taxon>Ascaridomorpha</taxon>
        <taxon>Ascaridoidea</taxon>
        <taxon>Ascarididae</taxon>
        <taxon>Ascaris</taxon>
    </lineage>
</organism>
<dbReference type="PROSITE" id="PS51319">
    <property type="entry name" value="TFIIS_N"/>
    <property type="match status" value="1"/>
</dbReference>
<dbReference type="Pfam" id="PF07500">
    <property type="entry name" value="TFIIS_M"/>
    <property type="match status" value="1"/>
</dbReference>
<keyword evidence="5" id="KW-0862">Zinc</keyword>
<comment type="subcellular location">
    <subcellularLocation>
        <location evidence="1 9">Nucleus</location>
    </subcellularLocation>
</comment>
<evidence type="ECO:0000256" key="4">
    <source>
        <dbReference type="ARBA" id="ARBA00022771"/>
    </source>
</evidence>
<dbReference type="InterPro" id="IPR035100">
    <property type="entry name" value="TF_IIS-typ"/>
</dbReference>
<evidence type="ECO:0000313" key="14">
    <source>
        <dbReference type="Proteomes" id="UP000036681"/>
    </source>
</evidence>
<feature type="domain" description="TFIIS-type" evidence="11">
    <location>
        <begin position="238"/>
        <end position="278"/>
    </location>
</feature>
<dbReference type="PROSITE" id="PS00466">
    <property type="entry name" value="ZF_TFIIS_1"/>
    <property type="match status" value="1"/>
</dbReference>
<evidence type="ECO:0000256" key="3">
    <source>
        <dbReference type="ARBA" id="ARBA00022723"/>
    </source>
</evidence>
<dbReference type="GO" id="GO:0003676">
    <property type="term" value="F:nucleic acid binding"/>
    <property type="evidence" value="ECO:0007669"/>
    <property type="project" value="InterPro"/>
</dbReference>
<evidence type="ECO:0000256" key="8">
    <source>
        <dbReference type="PROSITE-ProRule" id="PRU00472"/>
    </source>
</evidence>
<dbReference type="PROSITE" id="PS51321">
    <property type="entry name" value="TFIIS_CENTRAL"/>
    <property type="match status" value="1"/>
</dbReference>
<evidence type="ECO:0000256" key="2">
    <source>
        <dbReference type="ARBA" id="ARBA00009647"/>
    </source>
</evidence>
<evidence type="ECO:0000256" key="5">
    <source>
        <dbReference type="ARBA" id="ARBA00022833"/>
    </source>
</evidence>
<dbReference type="Pfam" id="PF01096">
    <property type="entry name" value="Zn_ribbon_TFIIS"/>
    <property type="match status" value="1"/>
</dbReference>
<dbReference type="GO" id="GO:0006351">
    <property type="term" value="P:DNA-templated transcription"/>
    <property type="evidence" value="ECO:0007669"/>
    <property type="project" value="InterPro"/>
</dbReference>
<name>A0A0M3HEZ2_ASCLU</name>
<dbReference type="SUPFAM" id="SSF57783">
    <property type="entry name" value="Zinc beta-ribbon"/>
    <property type="match status" value="1"/>
</dbReference>
<dbReference type="SUPFAM" id="SSF46942">
    <property type="entry name" value="Elongation factor TFIIS domain 2"/>
    <property type="match status" value="1"/>
</dbReference>
<proteinExistence type="inferred from homology"/>
<dbReference type="PANTHER" id="PTHR11477">
    <property type="entry name" value="TRANSCRIPTION FACTOR S-II ZINC FINGER DOMAIN-CONTAINING PROTEIN"/>
    <property type="match status" value="1"/>
</dbReference>
<dbReference type="WBParaSite" id="ALUE_0000008701-mRNA-1">
    <property type="protein sequence ID" value="ALUE_0000008701-mRNA-1"/>
    <property type="gene ID" value="ALUE_0000008701"/>
</dbReference>
<evidence type="ECO:0000256" key="10">
    <source>
        <dbReference type="SAM" id="MobiDB-lite"/>
    </source>
</evidence>
<evidence type="ECO:0000256" key="6">
    <source>
        <dbReference type="ARBA" id="ARBA00023242"/>
    </source>
</evidence>
<dbReference type="InterPro" id="IPR036575">
    <property type="entry name" value="TFIIS_cen_dom_sf"/>
</dbReference>
<reference evidence="15" key="1">
    <citation type="submission" date="2017-02" db="UniProtKB">
        <authorList>
            <consortium name="WormBaseParasite"/>
        </authorList>
    </citation>
    <scope>IDENTIFICATION</scope>
</reference>
<sequence>MDHALEHLGTLFDLPVTVSILINTRIGLVVNRLRRKCGDKAIAQFARNLIKTWKNLVEKKYKEGDPAFNVLVSSIRSRRRYHSTEKSVDSRSKRSAAAQKKPTSSPVVDNDLAFNEARSRSRKVLLKVLTSGDLPDGSLDPEELSVEVEASLFEMNRGSVEKYMTAVHNHVFSLMHKKNTLRVRVLTGAVGAAEFAHMTTEDMATDELRRMRNEFIEQVFKQLREEDENSSDQYGPPDMMKCERCGKRNCTYTQMQTRSADEPMTTFAYCRECGKRWKF</sequence>
<evidence type="ECO:0000256" key="7">
    <source>
        <dbReference type="ARBA" id="ARBA00025408"/>
    </source>
</evidence>
<dbReference type="AlphaFoldDB" id="A0A0M3HEZ2"/>
<keyword evidence="6 9" id="KW-0539">Nucleus</keyword>
<dbReference type="InterPro" id="IPR017923">
    <property type="entry name" value="TFIIS_N"/>
</dbReference>
<feature type="domain" description="TFIIS central" evidence="13">
    <location>
        <begin position="117"/>
        <end position="231"/>
    </location>
</feature>
<comment type="function">
    <text evidence="7">Necessary for efficient RNA polymerase II transcription elongation past template-encoded arresting sites. The arresting sites in DNA have the property of trapping a certain fraction of elongating RNA polymerases that pass through, resulting in locked ternary complexes. Cleavage of the nascent transcript by S-II allows the resumption of elongation from the new 3'-terminus.</text>
</comment>
<keyword evidence="3" id="KW-0479">Metal-binding</keyword>
<dbReference type="PANTHER" id="PTHR11477:SF0">
    <property type="entry name" value="IP08861P-RELATED"/>
    <property type="match status" value="1"/>
</dbReference>
<dbReference type="CDD" id="cd13749">
    <property type="entry name" value="Zn-ribbon_TFIIS"/>
    <property type="match status" value="1"/>
</dbReference>
<comment type="similarity">
    <text evidence="2">Belongs to the TFS-II family.</text>
</comment>
<keyword evidence="4 8" id="KW-0863">Zinc-finger</keyword>
<dbReference type="Gene3D" id="1.20.930.10">
    <property type="entry name" value="Conserved domain common to transcription factors TFIIS, elongin A, CRSP70"/>
    <property type="match status" value="1"/>
</dbReference>
<dbReference type="Gene3D" id="2.20.25.10">
    <property type="match status" value="1"/>
</dbReference>
<evidence type="ECO:0000256" key="1">
    <source>
        <dbReference type="ARBA" id="ARBA00004123"/>
    </source>
</evidence>
<dbReference type="InterPro" id="IPR003618">
    <property type="entry name" value="TFIIS_cen_dom"/>
</dbReference>
<feature type="compositionally biased region" description="Basic and acidic residues" evidence="10">
    <location>
        <begin position="82"/>
        <end position="92"/>
    </location>
</feature>
<accession>A0A0M3HEZ2</accession>
<feature type="region of interest" description="Disordered" evidence="10">
    <location>
        <begin position="82"/>
        <end position="110"/>
    </location>
</feature>
<evidence type="ECO:0000259" key="11">
    <source>
        <dbReference type="PROSITE" id="PS51133"/>
    </source>
</evidence>
<dbReference type="Gene3D" id="1.10.472.30">
    <property type="entry name" value="Transcription elongation factor S-II, central domain"/>
    <property type="match status" value="1"/>
</dbReference>
<dbReference type="Proteomes" id="UP000036681">
    <property type="component" value="Unplaced"/>
</dbReference>
<dbReference type="PIRSF" id="PIRSF006704">
    <property type="entry name" value="TF_IIS"/>
    <property type="match status" value="1"/>
</dbReference>
<dbReference type="SMART" id="SM00510">
    <property type="entry name" value="TFS2M"/>
    <property type="match status" value="1"/>
</dbReference>